<dbReference type="Proteomes" id="UP001172728">
    <property type="component" value="Unassembled WGS sequence"/>
</dbReference>
<evidence type="ECO:0000313" key="2">
    <source>
        <dbReference type="Proteomes" id="UP001172728"/>
    </source>
</evidence>
<dbReference type="EMBL" id="JAUHPW010000003">
    <property type="protein sequence ID" value="MDN4475126.1"/>
    <property type="molecule type" value="Genomic_DNA"/>
</dbReference>
<keyword evidence="2" id="KW-1185">Reference proteome</keyword>
<reference evidence="1" key="1">
    <citation type="submission" date="2023-06" db="EMBL/GenBank/DDBJ databases">
        <title>Sysu t00192.</title>
        <authorList>
            <person name="Gao L."/>
            <person name="Fang B.-Z."/>
            <person name="Li W.-J."/>
        </authorList>
    </citation>
    <scope>NUCLEOTIDE SEQUENCE</scope>
    <source>
        <strain evidence="1">SYSU T00192</strain>
    </source>
</reference>
<protein>
    <recommendedName>
        <fullName evidence="3">DUF4352 domain-containing protein</fullName>
    </recommendedName>
</protein>
<evidence type="ECO:0000313" key="1">
    <source>
        <dbReference type="EMBL" id="MDN4475126.1"/>
    </source>
</evidence>
<proteinExistence type="predicted"/>
<sequence length="171" mass="17911">MRTVGVLAAAILLAGCGAGEEGASAAASFPPDDAAMVSGTATCEITSTSSARVRGVSEIYEHFTCTLDMSDPRVSGTEELDITTRVLDQEIATPWVVTSATLTSETGTWTGEGAGVLDWSGSQPYAEGVEPFNYGEMHYSGVGDLAGLEFHYYAAGSDYGLAYVGWIEEDE</sequence>
<dbReference type="RefSeq" id="WP_301131578.1">
    <property type="nucleotide sequence ID" value="NZ_JAUHPW010000003.1"/>
</dbReference>
<gene>
    <name evidence="1" type="ORF">QQX09_04545</name>
</gene>
<comment type="caution">
    <text evidence="1">The sequence shown here is derived from an EMBL/GenBank/DDBJ whole genome shotgun (WGS) entry which is preliminary data.</text>
</comment>
<name>A0ABT8G7J7_9MICO</name>
<accession>A0ABT8G7J7</accession>
<dbReference type="PROSITE" id="PS51257">
    <property type="entry name" value="PROKAR_LIPOPROTEIN"/>
    <property type="match status" value="1"/>
</dbReference>
<organism evidence="1 2">
    <name type="scientific">Demequina litoralis</name>
    <dbReference type="NCBI Taxonomy" id="3051660"/>
    <lineage>
        <taxon>Bacteria</taxon>
        <taxon>Bacillati</taxon>
        <taxon>Actinomycetota</taxon>
        <taxon>Actinomycetes</taxon>
        <taxon>Micrococcales</taxon>
        <taxon>Demequinaceae</taxon>
        <taxon>Demequina</taxon>
    </lineage>
</organism>
<evidence type="ECO:0008006" key="3">
    <source>
        <dbReference type="Google" id="ProtNLM"/>
    </source>
</evidence>